<evidence type="ECO:0000313" key="2">
    <source>
        <dbReference type="WBParaSite" id="PDA_v2.g17562.t1"/>
    </source>
</evidence>
<sequence length="164" mass="18622">MKDAKFQRVVDLTTNEEFINGGDVYLNGKLIGFDYISNIIKFETDQGTMYELYINRMFCQKLPDLDIEDLPVRPIKRISNSEKVFVEVVEEDENPAKKYLDNQKPKIYQAPLVETQNVNNVEELQNINNNNVAPQEPAQPVIEQSNNALDGDAGVGAVVEKNMI</sequence>
<organism evidence="1 2">
    <name type="scientific">Panagrolaimus davidi</name>
    <dbReference type="NCBI Taxonomy" id="227884"/>
    <lineage>
        <taxon>Eukaryota</taxon>
        <taxon>Metazoa</taxon>
        <taxon>Ecdysozoa</taxon>
        <taxon>Nematoda</taxon>
        <taxon>Chromadorea</taxon>
        <taxon>Rhabditida</taxon>
        <taxon>Tylenchina</taxon>
        <taxon>Panagrolaimomorpha</taxon>
        <taxon>Panagrolaimoidea</taxon>
        <taxon>Panagrolaimidae</taxon>
        <taxon>Panagrolaimus</taxon>
    </lineage>
</organism>
<keyword evidence="1" id="KW-1185">Reference proteome</keyword>
<dbReference type="WBParaSite" id="PDA_v2.g17562.t1">
    <property type="protein sequence ID" value="PDA_v2.g17562.t1"/>
    <property type="gene ID" value="PDA_v2.g17562"/>
</dbReference>
<dbReference type="Proteomes" id="UP000887578">
    <property type="component" value="Unplaced"/>
</dbReference>
<evidence type="ECO:0000313" key="1">
    <source>
        <dbReference type="Proteomes" id="UP000887578"/>
    </source>
</evidence>
<dbReference type="AlphaFoldDB" id="A0A914PGZ4"/>
<name>A0A914PGZ4_9BILA</name>
<reference evidence="2" key="1">
    <citation type="submission" date="2022-11" db="UniProtKB">
        <authorList>
            <consortium name="WormBaseParasite"/>
        </authorList>
    </citation>
    <scope>IDENTIFICATION</scope>
</reference>
<accession>A0A914PGZ4</accession>
<protein>
    <submittedName>
        <fullName evidence="2">Uncharacterized protein</fullName>
    </submittedName>
</protein>
<proteinExistence type="predicted"/>